<feature type="transmembrane region" description="Helical" evidence="1">
    <location>
        <begin position="67"/>
        <end position="87"/>
    </location>
</feature>
<evidence type="ECO:0000313" key="2">
    <source>
        <dbReference type="EMBL" id="CAJ0587500.1"/>
    </source>
</evidence>
<comment type="caution">
    <text evidence="2">The sequence shown here is derived from an EMBL/GenBank/DDBJ whole genome shotgun (WGS) entry which is preliminary data.</text>
</comment>
<keyword evidence="1" id="KW-0812">Transmembrane</keyword>
<protein>
    <submittedName>
        <fullName evidence="2">Uncharacterized protein</fullName>
    </submittedName>
</protein>
<reference evidence="2" key="1">
    <citation type="submission" date="2023-06" db="EMBL/GenBank/DDBJ databases">
        <authorList>
            <person name="Delattre M."/>
        </authorList>
    </citation>
    <scope>NUCLEOTIDE SEQUENCE</scope>
    <source>
        <strain evidence="2">AF72</strain>
    </source>
</reference>
<organism evidence="2 3">
    <name type="scientific">Mesorhabditis spiculigera</name>
    <dbReference type="NCBI Taxonomy" id="96644"/>
    <lineage>
        <taxon>Eukaryota</taxon>
        <taxon>Metazoa</taxon>
        <taxon>Ecdysozoa</taxon>
        <taxon>Nematoda</taxon>
        <taxon>Chromadorea</taxon>
        <taxon>Rhabditida</taxon>
        <taxon>Rhabditina</taxon>
        <taxon>Rhabditomorpha</taxon>
        <taxon>Rhabditoidea</taxon>
        <taxon>Rhabditidae</taxon>
        <taxon>Mesorhabditinae</taxon>
        <taxon>Mesorhabditis</taxon>
    </lineage>
</organism>
<gene>
    <name evidence="2" type="ORF">MSPICULIGERA_LOCUS25465</name>
</gene>
<feature type="non-terminal residue" evidence="2">
    <location>
        <position position="1"/>
    </location>
</feature>
<sequence length="224" mass="25441">MSLRHAWSRSAHLLGRRLLLKATTSPSTFAASTRQLSISPSLFEAAEPFKPTPEGEKKREDQQRRRNIAIGASLFIVWVSTHGLLLWRRRRENRTLNKDLPPIDIEEFVTRYLSTGKVNKIVYQPAFNVANVYLSHPDEPSKAKAMAMFSYLPDQIARPPDVRFDFDEGFDSLKLTLEAAMKAFFPEGNAPQFSVENDQFPSMREFGFIFLATLFTLAALMAGK</sequence>
<name>A0AA36DJE9_9BILA</name>
<dbReference type="AlphaFoldDB" id="A0AA36DJE9"/>
<dbReference type="EMBL" id="CATQJA010002710">
    <property type="protein sequence ID" value="CAJ0587500.1"/>
    <property type="molecule type" value="Genomic_DNA"/>
</dbReference>
<keyword evidence="3" id="KW-1185">Reference proteome</keyword>
<keyword evidence="1" id="KW-1133">Transmembrane helix</keyword>
<keyword evidence="1" id="KW-0472">Membrane</keyword>
<evidence type="ECO:0000256" key="1">
    <source>
        <dbReference type="SAM" id="Phobius"/>
    </source>
</evidence>
<proteinExistence type="predicted"/>
<feature type="transmembrane region" description="Helical" evidence="1">
    <location>
        <begin position="206"/>
        <end position="223"/>
    </location>
</feature>
<evidence type="ECO:0000313" key="3">
    <source>
        <dbReference type="Proteomes" id="UP001177023"/>
    </source>
</evidence>
<dbReference type="Proteomes" id="UP001177023">
    <property type="component" value="Unassembled WGS sequence"/>
</dbReference>
<accession>A0AA36DJE9</accession>